<evidence type="ECO:0000259" key="3">
    <source>
        <dbReference type="PROSITE" id="PS50110"/>
    </source>
</evidence>
<evidence type="ECO:0000313" key="5">
    <source>
        <dbReference type="Proteomes" id="UP000554520"/>
    </source>
</evidence>
<dbReference type="Proteomes" id="UP000554520">
    <property type="component" value="Unassembled WGS sequence"/>
</dbReference>
<dbReference type="GO" id="GO:0000160">
    <property type="term" value="P:phosphorelay signal transduction system"/>
    <property type="evidence" value="ECO:0007669"/>
    <property type="project" value="InterPro"/>
</dbReference>
<reference evidence="4 5" key="1">
    <citation type="submission" date="2020-08" db="EMBL/GenBank/DDBJ databases">
        <title>Genomic Encyclopedia of Type Strains, Phase III (KMG-III): the genomes of soil and plant-associated and newly described type strains.</title>
        <authorList>
            <person name="Whitman W."/>
        </authorList>
    </citation>
    <scope>NUCLEOTIDE SEQUENCE [LARGE SCALE GENOMIC DNA]</scope>
    <source>
        <strain evidence="4 5">CECT 7015</strain>
    </source>
</reference>
<dbReference type="PANTHER" id="PTHR44591">
    <property type="entry name" value="STRESS RESPONSE REGULATOR PROTEIN 1"/>
    <property type="match status" value="1"/>
</dbReference>
<dbReference type="SMART" id="SM00448">
    <property type="entry name" value="REC"/>
    <property type="match status" value="1"/>
</dbReference>
<name>A0A839UJ03_9HYPH</name>
<proteinExistence type="predicted"/>
<dbReference type="EMBL" id="JACHXN010000021">
    <property type="protein sequence ID" value="MBB3148591.1"/>
    <property type="molecule type" value="Genomic_DNA"/>
</dbReference>
<sequence>MLRSVQRLLNAHGYTTEGYSSAEAYLDRPDTKIDCLVLDVDLVGMSGIELQRRLRASGSRLPVIFVTALEDAALEAEAARTGCVAYLRKPFPSALLIKALGEASATTRD</sequence>
<evidence type="ECO:0000256" key="2">
    <source>
        <dbReference type="PROSITE-ProRule" id="PRU00169"/>
    </source>
</evidence>
<evidence type="ECO:0000313" key="4">
    <source>
        <dbReference type="EMBL" id="MBB3148591.1"/>
    </source>
</evidence>
<comment type="caution">
    <text evidence="4">The sequence shown here is derived from an EMBL/GenBank/DDBJ whole genome shotgun (WGS) entry which is preliminary data.</text>
</comment>
<dbReference type="InterPro" id="IPR011006">
    <property type="entry name" value="CheY-like_superfamily"/>
</dbReference>
<dbReference type="InterPro" id="IPR001789">
    <property type="entry name" value="Sig_transdc_resp-reg_receiver"/>
</dbReference>
<accession>A0A839UJ03</accession>
<dbReference type="SUPFAM" id="SSF52172">
    <property type="entry name" value="CheY-like"/>
    <property type="match status" value="1"/>
</dbReference>
<dbReference type="PANTHER" id="PTHR44591:SF21">
    <property type="entry name" value="TWO-COMPONENT RESPONSE REGULATOR"/>
    <property type="match status" value="1"/>
</dbReference>
<keyword evidence="5" id="KW-1185">Reference proteome</keyword>
<gene>
    <name evidence="4" type="ORF">FHS21_005039</name>
</gene>
<dbReference type="PROSITE" id="PS50110">
    <property type="entry name" value="RESPONSE_REGULATORY"/>
    <property type="match status" value="1"/>
</dbReference>
<dbReference type="AlphaFoldDB" id="A0A839UJ03"/>
<feature type="modified residue" description="4-aspartylphosphate" evidence="2">
    <location>
        <position position="39"/>
    </location>
</feature>
<dbReference type="Gene3D" id="3.40.50.2300">
    <property type="match status" value="1"/>
</dbReference>
<dbReference type="InterPro" id="IPR050595">
    <property type="entry name" value="Bact_response_regulator"/>
</dbReference>
<keyword evidence="1 2" id="KW-0597">Phosphoprotein</keyword>
<protein>
    <submittedName>
        <fullName evidence="4">FixJ family two-component response regulator</fullName>
    </submittedName>
</protein>
<evidence type="ECO:0000256" key="1">
    <source>
        <dbReference type="ARBA" id="ARBA00022553"/>
    </source>
</evidence>
<feature type="domain" description="Response regulatory" evidence="3">
    <location>
        <begin position="1"/>
        <end position="104"/>
    </location>
</feature>
<dbReference type="Pfam" id="PF00072">
    <property type="entry name" value="Response_reg"/>
    <property type="match status" value="1"/>
</dbReference>
<organism evidence="4 5">
    <name type="scientific">Phyllobacterium trifolii</name>
    <dbReference type="NCBI Taxonomy" id="300193"/>
    <lineage>
        <taxon>Bacteria</taxon>
        <taxon>Pseudomonadati</taxon>
        <taxon>Pseudomonadota</taxon>
        <taxon>Alphaproteobacteria</taxon>
        <taxon>Hyphomicrobiales</taxon>
        <taxon>Phyllobacteriaceae</taxon>
        <taxon>Phyllobacterium</taxon>
    </lineage>
</organism>